<evidence type="ECO:0000256" key="2">
    <source>
        <dbReference type="ARBA" id="ARBA00023015"/>
    </source>
</evidence>
<feature type="domain" description="RNA polymerase sigma-70 region 2" evidence="7">
    <location>
        <begin position="69"/>
        <end position="137"/>
    </location>
</feature>
<dbReference type="InterPro" id="IPR013249">
    <property type="entry name" value="RNA_pol_sigma70_r4_t2"/>
</dbReference>
<comment type="caution">
    <text evidence="9">The sequence shown here is derived from an EMBL/GenBank/DDBJ whole genome shotgun (WGS) entry which is preliminary data.</text>
</comment>
<feature type="compositionally biased region" description="Low complexity" evidence="6">
    <location>
        <begin position="139"/>
        <end position="156"/>
    </location>
</feature>
<dbReference type="AlphaFoldDB" id="A0A318T639"/>
<dbReference type="InterPro" id="IPR007627">
    <property type="entry name" value="RNA_pol_sigma70_r2"/>
</dbReference>
<dbReference type="Gene3D" id="1.10.1740.10">
    <property type="match status" value="1"/>
</dbReference>
<evidence type="ECO:0000256" key="6">
    <source>
        <dbReference type="SAM" id="MobiDB-lite"/>
    </source>
</evidence>
<sequence length="232" mass="25072">MSSGAMSLGPAPARLRRGTAVRGAGRLQMQAVPPPEAREDARLALTGLSDGDLLVAYAAGQEAAAQLLTERLVPRVYAQAMRMLADRAEAEDVAQDAMLKLWQVAPDWREGEAQVTTWLYRVTANLCIDRLRRRRRTAPLEAAAEPPDPAPGAAERLQGAARNRALSEALASLPERQARAVALRHLEGLGNPEIAGIMDIGVEAVESLTARGKRALARLLSKRRAELGYEDE</sequence>
<dbReference type="GO" id="GO:0016987">
    <property type="term" value="F:sigma factor activity"/>
    <property type="evidence" value="ECO:0007669"/>
    <property type="project" value="UniProtKB-KW"/>
</dbReference>
<evidence type="ECO:0000313" key="9">
    <source>
        <dbReference type="EMBL" id="PYE85884.1"/>
    </source>
</evidence>
<keyword evidence="3" id="KW-0731">Sigma factor</keyword>
<keyword evidence="5" id="KW-0804">Transcription</keyword>
<dbReference type="Gene3D" id="1.10.10.10">
    <property type="entry name" value="Winged helix-like DNA-binding domain superfamily/Winged helix DNA-binding domain"/>
    <property type="match status" value="1"/>
</dbReference>
<gene>
    <name evidence="9" type="ORF">DFP88_101558</name>
</gene>
<evidence type="ECO:0000313" key="10">
    <source>
        <dbReference type="Proteomes" id="UP000248311"/>
    </source>
</evidence>
<keyword evidence="2" id="KW-0805">Transcription regulation</keyword>
<organism evidence="9 10">
    <name type="scientific">Pseudoroseicyclus aestuarii</name>
    <dbReference type="NCBI Taxonomy" id="1795041"/>
    <lineage>
        <taxon>Bacteria</taxon>
        <taxon>Pseudomonadati</taxon>
        <taxon>Pseudomonadota</taxon>
        <taxon>Alphaproteobacteria</taxon>
        <taxon>Rhodobacterales</taxon>
        <taxon>Paracoccaceae</taxon>
        <taxon>Pseudoroseicyclus</taxon>
    </lineage>
</organism>
<dbReference type="CDD" id="cd06171">
    <property type="entry name" value="Sigma70_r4"/>
    <property type="match status" value="1"/>
</dbReference>
<keyword evidence="10" id="KW-1185">Reference proteome</keyword>
<proteinExistence type="inferred from homology"/>
<evidence type="ECO:0000259" key="7">
    <source>
        <dbReference type="Pfam" id="PF04542"/>
    </source>
</evidence>
<dbReference type="GO" id="GO:0003677">
    <property type="term" value="F:DNA binding"/>
    <property type="evidence" value="ECO:0007669"/>
    <property type="project" value="UniProtKB-KW"/>
</dbReference>
<protein>
    <submittedName>
        <fullName evidence="9">RNA polymerase sigma-70 factor (ECF subfamily)</fullName>
    </submittedName>
</protein>
<dbReference type="SUPFAM" id="SSF88946">
    <property type="entry name" value="Sigma2 domain of RNA polymerase sigma factors"/>
    <property type="match status" value="1"/>
</dbReference>
<dbReference type="GO" id="GO:0006352">
    <property type="term" value="P:DNA-templated transcription initiation"/>
    <property type="evidence" value="ECO:0007669"/>
    <property type="project" value="InterPro"/>
</dbReference>
<dbReference type="NCBIfam" id="NF009176">
    <property type="entry name" value="PRK12524.1"/>
    <property type="match status" value="1"/>
</dbReference>
<name>A0A318T639_9RHOB</name>
<evidence type="ECO:0000259" key="8">
    <source>
        <dbReference type="Pfam" id="PF08281"/>
    </source>
</evidence>
<dbReference type="EMBL" id="QJTE01000001">
    <property type="protein sequence ID" value="PYE85884.1"/>
    <property type="molecule type" value="Genomic_DNA"/>
</dbReference>
<keyword evidence="4" id="KW-0238">DNA-binding</keyword>
<accession>A0A318T639</accession>
<dbReference type="PANTHER" id="PTHR43133:SF8">
    <property type="entry name" value="RNA POLYMERASE SIGMA FACTOR HI_1459-RELATED"/>
    <property type="match status" value="1"/>
</dbReference>
<dbReference type="InterPro" id="IPR014284">
    <property type="entry name" value="RNA_pol_sigma-70_dom"/>
</dbReference>
<dbReference type="NCBIfam" id="TIGR02937">
    <property type="entry name" value="sigma70-ECF"/>
    <property type="match status" value="1"/>
</dbReference>
<feature type="region of interest" description="Disordered" evidence="6">
    <location>
        <begin position="139"/>
        <end position="158"/>
    </location>
</feature>
<comment type="similarity">
    <text evidence="1">Belongs to the sigma-70 factor family. ECF subfamily.</text>
</comment>
<dbReference type="InterPro" id="IPR036388">
    <property type="entry name" value="WH-like_DNA-bd_sf"/>
</dbReference>
<evidence type="ECO:0000256" key="3">
    <source>
        <dbReference type="ARBA" id="ARBA00023082"/>
    </source>
</evidence>
<dbReference type="InterPro" id="IPR013324">
    <property type="entry name" value="RNA_pol_sigma_r3/r4-like"/>
</dbReference>
<dbReference type="Pfam" id="PF04542">
    <property type="entry name" value="Sigma70_r2"/>
    <property type="match status" value="1"/>
</dbReference>
<dbReference type="Proteomes" id="UP000248311">
    <property type="component" value="Unassembled WGS sequence"/>
</dbReference>
<dbReference type="SUPFAM" id="SSF88659">
    <property type="entry name" value="Sigma3 and sigma4 domains of RNA polymerase sigma factors"/>
    <property type="match status" value="1"/>
</dbReference>
<feature type="domain" description="RNA polymerase sigma factor 70 region 4 type 2" evidence="8">
    <location>
        <begin position="164"/>
        <end position="216"/>
    </location>
</feature>
<evidence type="ECO:0000256" key="1">
    <source>
        <dbReference type="ARBA" id="ARBA00010641"/>
    </source>
</evidence>
<dbReference type="Pfam" id="PF08281">
    <property type="entry name" value="Sigma70_r4_2"/>
    <property type="match status" value="1"/>
</dbReference>
<dbReference type="PANTHER" id="PTHR43133">
    <property type="entry name" value="RNA POLYMERASE ECF-TYPE SIGMA FACTO"/>
    <property type="match status" value="1"/>
</dbReference>
<reference evidence="9 10" key="1">
    <citation type="submission" date="2018-06" db="EMBL/GenBank/DDBJ databases">
        <title>Genomic Encyclopedia of Type Strains, Phase III (KMG-III): the genomes of soil and plant-associated and newly described type strains.</title>
        <authorList>
            <person name="Whitman W."/>
        </authorList>
    </citation>
    <scope>NUCLEOTIDE SEQUENCE [LARGE SCALE GENOMIC DNA]</scope>
    <source>
        <strain evidence="9 10">CECT 9025</strain>
    </source>
</reference>
<dbReference type="InterPro" id="IPR013325">
    <property type="entry name" value="RNA_pol_sigma_r2"/>
</dbReference>
<dbReference type="InterPro" id="IPR039425">
    <property type="entry name" value="RNA_pol_sigma-70-like"/>
</dbReference>
<evidence type="ECO:0000256" key="4">
    <source>
        <dbReference type="ARBA" id="ARBA00023125"/>
    </source>
</evidence>
<evidence type="ECO:0000256" key="5">
    <source>
        <dbReference type="ARBA" id="ARBA00023163"/>
    </source>
</evidence>